<dbReference type="InterPro" id="IPR013216">
    <property type="entry name" value="Methyltransf_11"/>
</dbReference>
<comment type="caution">
    <text evidence="2">The sequence shown here is derived from an EMBL/GenBank/DDBJ whole genome shotgun (WGS) entry which is preliminary data.</text>
</comment>
<dbReference type="Proteomes" id="UP000664521">
    <property type="component" value="Unassembled WGS sequence"/>
</dbReference>
<dbReference type="Gene3D" id="3.40.50.150">
    <property type="entry name" value="Vaccinia Virus protein VP39"/>
    <property type="match status" value="1"/>
</dbReference>
<dbReference type="Pfam" id="PF08241">
    <property type="entry name" value="Methyltransf_11"/>
    <property type="match status" value="1"/>
</dbReference>
<reference evidence="2" key="1">
    <citation type="submission" date="2021-03" db="EMBL/GenBank/DDBJ databases">
        <authorList>
            <person name="Tagirdzhanova G."/>
        </authorList>
    </citation>
    <scope>NUCLEOTIDE SEQUENCE</scope>
</reference>
<dbReference type="GO" id="GO:0008757">
    <property type="term" value="F:S-adenosylmethionine-dependent methyltransferase activity"/>
    <property type="evidence" value="ECO:0007669"/>
    <property type="project" value="InterPro"/>
</dbReference>
<dbReference type="OrthoDB" id="3647at2759"/>
<sequence>MSDFATKNRDHFDKTAKSYDAKPWVKQLLGQVAEDLRDHRHWLGLSDLRALDGSDGSKDAEVKLLDYACGPGSVSYALEPCITTSTGIDISTNMVAEFNRRASDAHLPNFRATVGDLCSLQDVAEDLKDPSLYNFDFAAIGLGFHHFEHLQLSVDRLFGRLRTGGVLFIIDMLERSDDPGLGAHGQQDDYAKESSKTVPHKHGFSREQMEGMFQAAGCKDFDFIVWDRPVVIGEGEGAFEKLIFVAKGTKSIRTTNIGNASYPQLFHQLVGAKDASFIDSFGIISVSAASVTPPYSARPVNQTSVGSILSTAIFTLSSLPGNDLSKQYETIGPEYSERLAALDTRLIVKQYQRPAVINGSDYPPRAEPMRNREVLGAIELLYGVYVPRGSPGPDQSYESAWWGCYMPDESWASASCTATVMVQNDLWS</sequence>
<accession>A0A8H3FRE8</accession>
<evidence type="ECO:0000313" key="3">
    <source>
        <dbReference type="Proteomes" id="UP000664521"/>
    </source>
</evidence>
<organism evidence="2 3">
    <name type="scientific">Heterodermia speciosa</name>
    <dbReference type="NCBI Taxonomy" id="116794"/>
    <lineage>
        <taxon>Eukaryota</taxon>
        <taxon>Fungi</taxon>
        <taxon>Dikarya</taxon>
        <taxon>Ascomycota</taxon>
        <taxon>Pezizomycotina</taxon>
        <taxon>Lecanoromycetes</taxon>
        <taxon>OSLEUM clade</taxon>
        <taxon>Lecanoromycetidae</taxon>
        <taxon>Caliciales</taxon>
        <taxon>Physciaceae</taxon>
        <taxon>Heterodermia</taxon>
    </lineage>
</organism>
<keyword evidence="3" id="KW-1185">Reference proteome</keyword>
<dbReference type="InterPro" id="IPR029063">
    <property type="entry name" value="SAM-dependent_MTases_sf"/>
</dbReference>
<name>A0A8H3FRE8_9LECA</name>
<feature type="domain" description="Methyltransferase type 11" evidence="1">
    <location>
        <begin position="65"/>
        <end position="169"/>
    </location>
</feature>
<protein>
    <recommendedName>
        <fullName evidence="1">Methyltransferase type 11 domain-containing protein</fullName>
    </recommendedName>
</protein>
<dbReference type="AlphaFoldDB" id="A0A8H3FRE8"/>
<evidence type="ECO:0000313" key="2">
    <source>
        <dbReference type="EMBL" id="CAF9925911.1"/>
    </source>
</evidence>
<dbReference type="EMBL" id="CAJPDS010000040">
    <property type="protein sequence ID" value="CAF9925911.1"/>
    <property type="molecule type" value="Genomic_DNA"/>
</dbReference>
<dbReference type="CDD" id="cd02440">
    <property type="entry name" value="AdoMet_MTases"/>
    <property type="match status" value="1"/>
</dbReference>
<proteinExistence type="predicted"/>
<dbReference type="SUPFAM" id="SSF53335">
    <property type="entry name" value="S-adenosyl-L-methionine-dependent methyltransferases"/>
    <property type="match status" value="1"/>
</dbReference>
<evidence type="ECO:0000259" key="1">
    <source>
        <dbReference type="Pfam" id="PF08241"/>
    </source>
</evidence>
<gene>
    <name evidence="2" type="ORF">HETSPECPRED_006204</name>
</gene>